<feature type="transmembrane region" description="Helical" evidence="1">
    <location>
        <begin position="195"/>
        <end position="216"/>
    </location>
</feature>
<reference evidence="2 3" key="1">
    <citation type="submission" date="2024-02" db="EMBL/GenBank/DDBJ databases">
        <title>Bacteria isolated from the canopy kelp, Nereocystis luetkeana.</title>
        <authorList>
            <person name="Pfister C.A."/>
            <person name="Younker I.T."/>
            <person name="Light S.H."/>
        </authorList>
    </citation>
    <scope>NUCLEOTIDE SEQUENCE [LARGE SCALE GENOMIC DNA]</scope>
    <source>
        <strain evidence="2 3">TI.2.07</strain>
    </source>
</reference>
<accession>A0ABU9H938</accession>
<evidence type="ECO:0000256" key="1">
    <source>
        <dbReference type="SAM" id="Phobius"/>
    </source>
</evidence>
<protein>
    <submittedName>
        <fullName evidence="2">Uncharacterized protein</fullName>
    </submittedName>
</protein>
<keyword evidence="1" id="KW-0472">Membrane</keyword>
<evidence type="ECO:0000313" key="2">
    <source>
        <dbReference type="EMBL" id="MEL0658399.1"/>
    </source>
</evidence>
<proteinExistence type="predicted"/>
<sequence>MDIFNNRELASATLMFLLLSWASYKSKDVISGLGLVVKSLFKKTIIITIISLALYISIVLYGLYIIDVWNTGQIKNTVLWFTFVGFVQLLNTTNIKDPSIYLKASLNAQAKIIVLVQFLVVFHSFNYFAELLLVTVVTLLTCCNAYSQNKPEYKQAKKLCEYLLAIIGILLFSYSLFIIYQEPGKFFGINNLRNFIMPVLLSVALLPYTYCFYYFLAYERAFVKTHIYTSSRHLQRYAKIQSFIAYRGKVEQIHKWLLYTCISEFESKETICRSIYSFKQSTV</sequence>
<dbReference type="RefSeq" id="WP_341627060.1">
    <property type="nucleotide sequence ID" value="NZ_JBAKBA010000007.1"/>
</dbReference>
<gene>
    <name evidence="2" type="ORF">V6255_04520</name>
</gene>
<organism evidence="2 3">
    <name type="scientific">Psychromonas arctica</name>
    <dbReference type="NCBI Taxonomy" id="168275"/>
    <lineage>
        <taxon>Bacteria</taxon>
        <taxon>Pseudomonadati</taxon>
        <taxon>Pseudomonadota</taxon>
        <taxon>Gammaproteobacteria</taxon>
        <taxon>Alteromonadales</taxon>
        <taxon>Psychromonadaceae</taxon>
        <taxon>Psychromonas</taxon>
    </lineage>
</organism>
<feature type="transmembrane region" description="Helical" evidence="1">
    <location>
        <begin position="78"/>
        <end position="96"/>
    </location>
</feature>
<feature type="transmembrane region" description="Helical" evidence="1">
    <location>
        <begin position="159"/>
        <end position="180"/>
    </location>
</feature>
<feature type="transmembrane region" description="Helical" evidence="1">
    <location>
        <begin position="45"/>
        <end position="66"/>
    </location>
</feature>
<dbReference type="EMBL" id="JBAKBA010000007">
    <property type="protein sequence ID" value="MEL0658399.1"/>
    <property type="molecule type" value="Genomic_DNA"/>
</dbReference>
<comment type="caution">
    <text evidence="2">The sequence shown here is derived from an EMBL/GenBank/DDBJ whole genome shotgun (WGS) entry which is preliminary data.</text>
</comment>
<feature type="transmembrane region" description="Helical" evidence="1">
    <location>
        <begin position="6"/>
        <end position="24"/>
    </location>
</feature>
<keyword evidence="3" id="KW-1185">Reference proteome</keyword>
<name>A0ABU9H938_9GAMM</name>
<keyword evidence="1" id="KW-1133">Transmembrane helix</keyword>
<dbReference type="Proteomes" id="UP001366060">
    <property type="component" value="Unassembled WGS sequence"/>
</dbReference>
<feature type="transmembrane region" description="Helical" evidence="1">
    <location>
        <begin position="131"/>
        <end position="147"/>
    </location>
</feature>
<keyword evidence="1" id="KW-0812">Transmembrane</keyword>
<evidence type="ECO:0000313" key="3">
    <source>
        <dbReference type="Proteomes" id="UP001366060"/>
    </source>
</evidence>